<proteinExistence type="predicted"/>
<sequence>MSKHPYLKILSEHSPFTIWQVDGEWVRANLNGQFTNFAQHYRFPFIPKYEFWIDKEASPSENRFFIDHLLIEWILMNKGKKYAKAIAKADRKERGERMKSAKGKQLKALSDEKRVKKIHKKLLKSYSSENLEVWIVRGELVRDVYFIDFTEGGHQFVYDFVPKTEVWIDDDITRGERKFIILHELHERALMAQGKKYKEAHASASRIEHICRHHRKDLKPNLAQALRDNS</sequence>
<dbReference type="AlphaFoldDB" id="A0A0G0V8Y3"/>
<organism evidence="1 2">
    <name type="scientific">Candidatus Uhrbacteria bacterium GW2011_GWC1_41_20</name>
    <dbReference type="NCBI Taxonomy" id="1618983"/>
    <lineage>
        <taxon>Bacteria</taxon>
        <taxon>Candidatus Uhriibacteriota</taxon>
    </lineage>
</organism>
<evidence type="ECO:0000313" key="1">
    <source>
        <dbReference type="EMBL" id="KKR97503.1"/>
    </source>
</evidence>
<gene>
    <name evidence="1" type="ORF">UU50_C0029G0001</name>
</gene>
<protein>
    <submittedName>
        <fullName evidence="1">Uncharacterized protein</fullName>
    </submittedName>
</protein>
<reference evidence="1 2" key="1">
    <citation type="journal article" date="2015" name="Nature">
        <title>rRNA introns, odd ribosomes, and small enigmatic genomes across a large radiation of phyla.</title>
        <authorList>
            <person name="Brown C.T."/>
            <person name="Hug L.A."/>
            <person name="Thomas B.C."/>
            <person name="Sharon I."/>
            <person name="Castelle C.J."/>
            <person name="Singh A."/>
            <person name="Wilkins M.J."/>
            <person name="Williams K.H."/>
            <person name="Banfield J.F."/>
        </authorList>
    </citation>
    <scope>NUCLEOTIDE SEQUENCE [LARGE SCALE GENOMIC DNA]</scope>
</reference>
<dbReference type="EMBL" id="LCAW01000029">
    <property type="protein sequence ID" value="KKR97503.1"/>
    <property type="molecule type" value="Genomic_DNA"/>
</dbReference>
<comment type="caution">
    <text evidence="1">The sequence shown here is derived from an EMBL/GenBank/DDBJ whole genome shotgun (WGS) entry which is preliminary data.</text>
</comment>
<accession>A0A0G0V8Y3</accession>
<name>A0A0G0V8Y3_9BACT</name>
<evidence type="ECO:0000313" key="2">
    <source>
        <dbReference type="Proteomes" id="UP000033930"/>
    </source>
</evidence>
<dbReference type="Proteomes" id="UP000033930">
    <property type="component" value="Unassembled WGS sequence"/>
</dbReference>